<keyword evidence="4" id="KW-0238">DNA-binding</keyword>
<dbReference type="GO" id="GO:0003700">
    <property type="term" value="F:DNA-binding transcription factor activity"/>
    <property type="evidence" value="ECO:0007669"/>
    <property type="project" value="InterPro"/>
</dbReference>
<dbReference type="KEGG" id="pda:103712543"/>
<dbReference type="RefSeq" id="XP_008797316.1">
    <property type="nucleotide sequence ID" value="XM_008799094.4"/>
</dbReference>
<name>A0A8B7CED0_PHODC</name>
<evidence type="ECO:0000256" key="7">
    <source>
        <dbReference type="SAM" id="MobiDB-lite"/>
    </source>
</evidence>
<dbReference type="SUPFAM" id="SSF47459">
    <property type="entry name" value="HLH, helix-loop-helix DNA-binding domain"/>
    <property type="match status" value="1"/>
</dbReference>
<feature type="domain" description="BHLH" evidence="8">
    <location>
        <begin position="143"/>
        <end position="192"/>
    </location>
</feature>
<dbReference type="SMART" id="SM00353">
    <property type="entry name" value="HLH"/>
    <property type="match status" value="1"/>
</dbReference>
<dbReference type="InterPro" id="IPR045843">
    <property type="entry name" value="IND-like"/>
</dbReference>
<evidence type="ECO:0000256" key="4">
    <source>
        <dbReference type="ARBA" id="ARBA00023125"/>
    </source>
</evidence>
<dbReference type="Pfam" id="PF00010">
    <property type="entry name" value="HLH"/>
    <property type="match status" value="1"/>
</dbReference>
<dbReference type="PANTHER" id="PTHR45914">
    <property type="entry name" value="TRANSCRIPTION FACTOR HEC3-RELATED"/>
    <property type="match status" value="1"/>
</dbReference>
<organism evidence="9 10">
    <name type="scientific">Phoenix dactylifera</name>
    <name type="common">Date palm</name>
    <dbReference type="NCBI Taxonomy" id="42345"/>
    <lineage>
        <taxon>Eukaryota</taxon>
        <taxon>Viridiplantae</taxon>
        <taxon>Streptophyta</taxon>
        <taxon>Embryophyta</taxon>
        <taxon>Tracheophyta</taxon>
        <taxon>Spermatophyta</taxon>
        <taxon>Magnoliopsida</taxon>
        <taxon>Liliopsida</taxon>
        <taxon>Arecaceae</taxon>
        <taxon>Coryphoideae</taxon>
        <taxon>Phoeniceae</taxon>
        <taxon>Phoenix</taxon>
    </lineage>
</organism>
<gene>
    <name evidence="10" type="primary">LOC103712543</name>
</gene>
<protein>
    <submittedName>
        <fullName evidence="10">Transcription factor HEC1</fullName>
    </submittedName>
</protein>
<evidence type="ECO:0000256" key="3">
    <source>
        <dbReference type="ARBA" id="ARBA00023015"/>
    </source>
</evidence>
<reference evidence="10" key="2">
    <citation type="submission" date="2025-08" db="UniProtKB">
        <authorList>
            <consortium name="RefSeq"/>
        </authorList>
    </citation>
    <scope>IDENTIFICATION</scope>
    <source>
        <tissue evidence="10">Young leaves</tissue>
    </source>
</reference>
<keyword evidence="9" id="KW-1185">Reference proteome</keyword>
<evidence type="ECO:0000256" key="2">
    <source>
        <dbReference type="ARBA" id="ARBA00005510"/>
    </source>
</evidence>
<dbReference type="Proteomes" id="UP000228380">
    <property type="component" value="Chromosome 15"/>
</dbReference>
<evidence type="ECO:0000256" key="5">
    <source>
        <dbReference type="ARBA" id="ARBA00023163"/>
    </source>
</evidence>
<keyword evidence="3" id="KW-0805">Transcription regulation</keyword>
<accession>A0A8B7CED0</accession>
<dbReference type="InterPro" id="IPR036638">
    <property type="entry name" value="HLH_DNA-bd_sf"/>
</dbReference>
<reference evidence="9" key="1">
    <citation type="journal article" date="2019" name="Nat. Commun.">
        <title>Genome-wide association mapping of date palm fruit traits.</title>
        <authorList>
            <person name="Hazzouri K.M."/>
            <person name="Gros-Balthazard M."/>
            <person name="Flowers J.M."/>
            <person name="Copetti D."/>
            <person name="Lemansour A."/>
            <person name="Lebrun M."/>
            <person name="Masmoudi K."/>
            <person name="Ferrand S."/>
            <person name="Dhar M.I."/>
            <person name="Fresquez Z.A."/>
            <person name="Rosas U."/>
            <person name="Zhang J."/>
            <person name="Talag J."/>
            <person name="Lee S."/>
            <person name="Kudrna D."/>
            <person name="Powell R.F."/>
            <person name="Leitch I.J."/>
            <person name="Krueger R.R."/>
            <person name="Wing R.A."/>
            <person name="Amiri K.M.A."/>
            <person name="Purugganan M.D."/>
        </authorList>
    </citation>
    <scope>NUCLEOTIDE SEQUENCE [LARGE SCALE GENOMIC DNA]</scope>
    <source>
        <strain evidence="9">cv. Khalas</strain>
    </source>
</reference>
<dbReference type="GO" id="GO:0003677">
    <property type="term" value="F:DNA binding"/>
    <property type="evidence" value="ECO:0007669"/>
    <property type="project" value="UniProtKB-KW"/>
</dbReference>
<dbReference type="FunFam" id="4.10.280.10:FF:000053">
    <property type="entry name" value="BHLH transcription factor"/>
    <property type="match status" value="1"/>
</dbReference>
<dbReference type="PANTHER" id="PTHR45914:SF54">
    <property type="entry name" value="OS08G0471401 PROTEIN"/>
    <property type="match status" value="1"/>
</dbReference>
<dbReference type="Gene3D" id="4.10.280.10">
    <property type="entry name" value="Helix-loop-helix DNA-binding domain"/>
    <property type="match status" value="1"/>
</dbReference>
<keyword evidence="6" id="KW-0539">Nucleus</keyword>
<dbReference type="OrthoDB" id="2017571at2759"/>
<dbReference type="AlphaFoldDB" id="A0A8B7CED0"/>
<evidence type="ECO:0000256" key="6">
    <source>
        <dbReference type="ARBA" id="ARBA00023242"/>
    </source>
</evidence>
<evidence type="ECO:0000313" key="10">
    <source>
        <dbReference type="RefSeq" id="XP_008797316.1"/>
    </source>
</evidence>
<evidence type="ECO:0000313" key="9">
    <source>
        <dbReference type="Proteomes" id="UP000228380"/>
    </source>
</evidence>
<comment type="subcellular location">
    <subcellularLocation>
        <location evidence="1">Nucleus</location>
    </subcellularLocation>
</comment>
<proteinExistence type="inferred from homology"/>
<keyword evidence="5" id="KW-0804">Transcription</keyword>
<dbReference type="PROSITE" id="PS50888">
    <property type="entry name" value="BHLH"/>
    <property type="match status" value="1"/>
</dbReference>
<feature type="region of interest" description="Disordered" evidence="7">
    <location>
        <begin position="37"/>
        <end position="62"/>
    </location>
</feature>
<dbReference type="GO" id="GO:0005634">
    <property type="term" value="C:nucleus"/>
    <property type="evidence" value="ECO:0007669"/>
    <property type="project" value="UniProtKB-SubCell"/>
</dbReference>
<dbReference type="GO" id="GO:0046983">
    <property type="term" value="F:protein dimerization activity"/>
    <property type="evidence" value="ECO:0007669"/>
    <property type="project" value="InterPro"/>
</dbReference>
<evidence type="ECO:0000259" key="8">
    <source>
        <dbReference type="PROSITE" id="PS50888"/>
    </source>
</evidence>
<sequence length="251" mass="27569">MDLDYLNSSPETQRDWMNMRIQMEKVAEFLELPPSTEFGSAVPSPEFNSSPTTPTSPMLSGPQPTVPFVGTTTTQDQLVAPMFFACPTLNTDITGPLAGETSPGHKPCSAAAMRDMIFRIAAMQPIHIDPESVKRPRRRNVKISKDPQSVAARLRRERISERIRILQRLVPGGTKMDTASMLDEAIHYVKFLKTQVRSLERAAASQSMGLVAPSSAGGFSSSGNHSSFGMAYQLPDQGFMKSSYMNSNHIC</sequence>
<dbReference type="GeneID" id="103712543"/>
<dbReference type="InterPro" id="IPR011598">
    <property type="entry name" value="bHLH_dom"/>
</dbReference>
<evidence type="ECO:0000256" key="1">
    <source>
        <dbReference type="ARBA" id="ARBA00004123"/>
    </source>
</evidence>
<comment type="similarity">
    <text evidence="2">Belongs to the bHLH protein family.</text>
</comment>